<feature type="region of interest" description="Disordered" evidence="1">
    <location>
        <begin position="162"/>
        <end position="221"/>
    </location>
</feature>
<evidence type="ECO:0000313" key="4">
    <source>
        <dbReference type="EMBL" id="SDI21088.1"/>
    </source>
</evidence>
<reference evidence="4 5" key="1">
    <citation type="submission" date="2016-10" db="EMBL/GenBank/DDBJ databases">
        <authorList>
            <person name="de Groot N.N."/>
        </authorList>
    </citation>
    <scope>NUCLEOTIDE SEQUENCE [LARGE SCALE GENOMIC DNA]</scope>
    <source>
        <strain evidence="4 5">CPCC 201354</strain>
    </source>
</reference>
<evidence type="ECO:0000256" key="2">
    <source>
        <dbReference type="SAM" id="Phobius"/>
    </source>
</evidence>
<feature type="compositionally biased region" description="Low complexity" evidence="1">
    <location>
        <begin position="81"/>
        <end position="93"/>
    </location>
</feature>
<accession>A0A1G8IPX2</accession>
<gene>
    <name evidence="4" type="ORF">SAMN05421505_13843</name>
</gene>
<name>A0A1G8IPX2_9ACTN</name>
<feature type="compositionally biased region" description="Basic and acidic residues" evidence="1">
    <location>
        <begin position="162"/>
        <end position="176"/>
    </location>
</feature>
<feature type="compositionally biased region" description="Gly residues" evidence="1">
    <location>
        <begin position="342"/>
        <end position="353"/>
    </location>
</feature>
<keyword evidence="2" id="KW-1133">Transmembrane helix</keyword>
<feature type="domain" description="Knr4/Smi1-like" evidence="3">
    <location>
        <begin position="269"/>
        <end position="407"/>
    </location>
</feature>
<feature type="transmembrane region" description="Helical" evidence="2">
    <location>
        <begin position="12"/>
        <end position="30"/>
    </location>
</feature>
<dbReference type="Proteomes" id="UP000198923">
    <property type="component" value="Unassembled WGS sequence"/>
</dbReference>
<feature type="region of interest" description="Disordered" evidence="1">
    <location>
        <begin position="77"/>
        <end position="103"/>
    </location>
</feature>
<dbReference type="STRING" id="504805.SAMN05421505_13843"/>
<feature type="compositionally biased region" description="Low complexity" evidence="1">
    <location>
        <begin position="329"/>
        <end position="341"/>
    </location>
</feature>
<protein>
    <recommendedName>
        <fullName evidence="3">Knr4/Smi1-like domain-containing protein</fullName>
    </recommendedName>
</protein>
<keyword evidence="2" id="KW-0812">Transmembrane</keyword>
<dbReference type="AlphaFoldDB" id="A0A1G8IPX2"/>
<keyword evidence="2" id="KW-0472">Membrane</keyword>
<proteinExistence type="predicted"/>
<dbReference type="InterPro" id="IPR018958">
    <property type="entry name" value="Knr4/Smi1-like_dom"/>
</dbReference>
<organism evidence="4 5">
    <name type="scientific">Sinosporangium album</name>
    <dbReference type="NCBI Taxonomy" id="504805"/>
    <lineage>
        <taxon>Bacteria</taxon>
        <taxon>Bacillati</taxon>
        <taxon>Actinomycetota</taxon>
        <taxon>Actinomycetes</taxon>
        <taxon>Streptosporangiales</taxon>
        <taxon>Streptosporangiaceae</taxon>
        <taxon>Sinosporangium</taxon>
    </lineage>
</organism>
<dbReference type="EMBL" id="FNCN01000038">
    <property type="protein sequence ID" value="SDI21088.1"/>
    <property type="molecule type" value="Genomic_DNA"/>
</dbReference>
<dbReference type="InterPro" id="IPR037883">
    <property type="entry name" value="Knr4/Smi1-like_sf"/>
</dbReference>
<dbReference type="SUPFAM" id="SSF160631">
    <property type="entry name" value="SMI1/KNR4-like"/>
    <property type="match status" value="1"/>
</dbReference>
<feature type="region of interest" description="Disordered" evidence="1">
    <location>
        <begin position="305"/>
        <end position="377"/>
    </location>
</feature>
<keyword evidence="5" id="KW-1185">Reference proteome</keyword>
<evidence type="ECO:0000313" key="5">
    <source>
        <dbReference type="Proteomes" id="UP000198923"/>
    </source>
</evidence>
<evidence type="ECO:0000256" key="1">
    <source>
        <dbReference type="SAM" id="MobiDB-lite"/>
    </source>
</evidence>
<feature type="compositionally biased region" description="Gly residues" evidence="1">
    <location>
        <begin position="365"/>
        <end position="377"/>
    </location>
</feature>
<feature type="transmembrane region" description="Helical" evidence="2">
    <location>
        <begin position="126"/>
        <end position="153"/>
    </location>
</feature>
<dbReference type="SMART" id="SM00860">
    <property type="entry name" value="SMI1_KNR4"/>
    <property type="match status" value="1"/>
</dbReference>
<evidence type="ECO:0000259" key="3">
    <source>
        <dbReference type="SMART" id="SM00860"/>
    </source>
</evidence>
<sequence>MPRVRRLIGSRLVRRALLGVILAAIVVRVVRWRRIARAQGRARAASRARAAAAHAGAHAGARSGAAVAPASTTAGLQADQGGAVPMPGVPGAAQRAHSATRRDRLQEALNAPKPTRPPLSAAARTVVVWLAAVAAAVALLTVLAGAFVAFVAFSSGEEKALSASEAEPHAQRESGPRETGPGTVFPEAQSMPVPQAGPAGTATPYPQGREDPPASPAPTAHPRCAVRPVVADARPLSPAISRAVNRQWTRIEGWLRTNAPRSYASLRPPAKARTLAVAEAQMGLRLPDDLRASLLRHNGSAGPAAFGLGTAGSGTGTPARTPTSPPATGPTSTTGPTKSGTPGAGLTRGGTGIGRAENGTAGATGTPGAGAGTAGGLYGVRDVRDTWRRTCSTYAPLGHRAVEWVRVAPSVVVDTATGRLAPTRLGAVEGLKGRTYYGLLRSVADALETGRPFDGHRPAAVDGVLRWVPSPTPR</sequence>